<evidence type="ECO:0000256" key="1">
    <source>
        <dbReference type="SAM" id="Phobius"/>
    </source>
</evidence>
<evidence type="ECO:0000313" key="4">
    <source>
        <dbReference type="Proteomes" id="UP000188342"/>
    </source>
</evidence>
<dbReference type="RefSeq" id="WP_094764858.1">
    <property type="nucleotide sequence ID" value="NZ_FUKQ01000035.1"/>
</dbReference>
<dbReference type="InterPro" id="IPR052710">
    <property type="entry name" value="CAAX_protease"/>
</dbReference>
<dbReference type="EMBL" id="FUKQ01000035">
    <property type="protein sequence ID" value="SJN34829.1"/>
    <property type="molecule type" value="Genomic_DNA"/>
</dbReference>
<gene>
    <name evidence="3" type="ORF">FM114_09185</name>
</gene>
<dbReference type="Proteomes" id="UP000188342">
    <property type="component" value="Unassembled WGS sequence"/>
</dbReference>
<dbReference type="Pfam" id="PF02517">
    <property type="entry name" value="Rce1-like"/>
    <property type="match status" value="1"/>
</dbReference>
<feature type="transmembrane region" description="Helical" evidence="1">
    <location>
        <begin position="150"/>
        <end position="167"/>
    </location>
</feature>
<keyword evidence="4" id="KW-1185">Reference proteome</keyword>
<evidence type="ECO:0000313" key="3">
    <source>
        <dbReference type="EMBL" id="SJN34829.1"/>
    </source>
</evidence>
<protein>
    <recommendedName>
        <fullName evidence="2">CAAX prenyl protease 2/Lysostaphin resistance protein A-like domain-containing protein</fullName>
    </recommendedName>
</protein>
<dbReference type="GO" id="GO:0080120">
    <property type="term" value="P:CAAX-box protein maturation"/>
    <property type="evidence" value="ECO:0007669"/>
    <property type="project" value="UniProtKB-ARBA"/>
</dbReference>
<accession>A0A1R4JS57</accession>
<reference evidence="3 4" key="1">
    <citation type="submission" date="2017-02" db="EMBL/GenBank/DDBJ databases">
        <authorList>
            <person name="Peterson S.W."/>
        </authorList>
    </citation>
    <scope>NUCLEOTIDE SEQUENCE [LARGE SCALE GENOMIC DNA]</scope>
    <source>
        <strain evidence="3 4">LSP_Lj1</strain>
    </source>
</reference>
<feature type="transmembrane region" description="Helical" evidence="1">
    <location>
        <begin position="77"/>
        <end position="97"/>
    </location>
</feature>
<name>A0A1R4JS57_9ACTN</name>
<keyword evidence="1" id="KW-0812">Transmembrane</keyword>
<keyword evidence="1" id="KW-0472">Membrane</keyword>
<dbReference type="PANTHER" id="PTHR36435">
    <property type="entry name" value="SLR1288 PROTEIN"/>
    <property type="match status" value="1"/>
</dbReference>
<dbReference type="GO" id="GO:0004175">
    <property type="term" value="F:endopeptidase activity"/>
    <property type="evidence" value="ECO:0007669"/>
    <property type="project" value="UniProtKB-ARBA"/>
</dbReference>
<evidence type="ECO:0000259" key="2">
    <source>
        <dbReference type="Pfam" id="PF02517"/>
    </source>
</evidence>
<feature type="transmembrane region" description="Helical" evidence="1">
    <location>
        <begin position="117"/>
        <end position="138"/>
    </location>
</feature>
<dbReference type="STRING" id="1255658.FM114_09185"/>
<dbReference type="InterPro" id="IPR003675">
    <property type="entry name" value="Rce1/LyrA-like_dom"/>
</dbReference>
<feature type="domain" description="CAAX prenyl protease 2/Lysostaphin resistance protein A-like" evidence="2">
    <location>
        <begin position="152"/>
        <end position="251"/>
    </location>
</feature>
<keyword evidence="1" id="KW-1133">Transmembrane helix</keyword>
<dbReference type="AlphaFoldDB" id="A0A1R4JS57"/>
<proteinExistence type="predicted"/>
<dbReference type="PANTHER" id="PTHR36435:SF1">
    <property type="entry name" value="CAAX AMINO TERMINAL PROTEASE FAMILY PROTEIN"/>
    <property type="match status" value="1"/>
</dbReference>
<organism evidence="3 4">
    <name type="scientific">Luteococcus japonicus LSP_Lj1</name>
    <dbReference type="NCBI Taxonomy" id="1255658"/>
    <lineage>
        <taxon>Bacteria</taxon>
        <taxon>Bacillati</taxon>
        <taxon>Actinomycetota</taxon>
        <taxon>Actinomycetes</taxon>
        <taxon>Propionibacteriales</taxon>
        <taxon>Propionibacteriaceae</taxon>
        <taxon>Luteococcus</taxon>
    </lineage>
</organism>
<feature type="transmembrane region" description="Helical" evidence="1">
    <location>
        <begin position="194"/>
        <end position="212"/>
    </location>
</feature>
<dbReference type="OrthoDB" id="2680086at2"/>
<sequence length="320" mass="33937">MSQRPPAGVDFSRVLTGPGQSGLRAGAGVMVALVLFGLAVPLVAQLVTWLGWLLAGSPGGFSAWAKEASRFEHPAGLVGAHLGLALLTVIGIALVRFLHGRDAAWATSVQPGMRWRYLLLCLPVAAVVLNAVLLLGRIGQSWHLAPQAQIWVWLVAVLLTAPLQAAGEEYFFRGYLLQTAGSVGDGVGLRPEHVRWFAVVVSALVFAFFHGVQNVPLFVDRFGFGLLAGALVIWTGGLEAGIACHVVNNLFAFGWAAFSGGIAQARALQAIGWANAASDLVGFSLFAAIAWWLSRRMNLATSTPRGLSHGPDLARQHAVR</sequence>
<feature type="transmembrane region" description="Helical" evidence="1">
    <location>
        <begin position="271"/>
        <end position="293"/>
    </location>
</feature>
<feature type="transmembrane region" description="Helical" evidence="1">
    <location>
        <begin position="224"/>
        <end position="251"/>
    </location>
</feature>